<keyword evidence="2" id="KW-0902">Two-component regulatory system</keyword>
<gene>
    <name evidence="9" type="ORF">GPL32_00840</name>
</gene>
<dbReference type="InterPro" id="IPR000792">
    <property type="entry name" value="Tscrpt_reg_LuxR_C"/>
</dbReference>
<comment type="caution">
    <text evidence="9">The sequence shown here is derived from an EMBL/GenBank/DDBJ whole genome shotgun (WGS) entry which is preliminary data.</text>
</comment>
<dbReference type="Gene3D" id="1.10.10.10">
    <property type="entry name" value="Winged helix-like DNA-binding domain superfamily/Winged helix DNA-binding domain"/>
    <property type="match status" value="1"/>
</dbReference>
<dbReference type="InterPro" id="IPR001789">
    <property type="entry name" value="Sig_transdc_resp-reg_receiver"/>
</dbReference>
<dbReference type="InterPro" id="IPR011006">
    <property type="entry name" value="CheY-like_superfamily"/>
</dbReference>
<dbReference type="GO" id="GO:0006355">
    <property type="term" value="P:regulation of DNA-templated transcription"/>
    <property type="evidence" value="ECO:0007669"/>
    <property type="project" value="InterPro"/>
</dbReference>
<feature type="domain" description="HTH luxR-type" evidence="7">
    <location>
        <begin position="282"/>
        <end position="347"/>
    </location>
</feature>
<dbReference type="Proteomes" id="UP000480312">
    <property type="component" value="Unassembled WGS sequence"/>
</dbReference>
<dbReference type="GO" id="GO:0032993">
    <property type="term" value="C:protein-DNA complex"/>
    <property type="evidence" value="ECO:0007669"/>
    <property type="project" value="TreeGrafter"/>
</dbReference>
<evidence type="ECO:0000256" key="3">
    <source>
        <dbReference type="ARBA" id="ARBA00023015"/>
    </source>
</evidence>
<dbReference type="PROSITE" id="PS50043">
    <property type="entry name" value="HTH_LUXR_2"/>
    <property type="match status" value="1"/>
</dbReference>
<dbReference type="Gene3D" id="3.40.50.2300">
    <property type="match status" value="1"/>
</dbReference>
<organism evidence="9 10">
    <name type="scientific">Vreelandella alkaliphila</name>
    <dbReference type="NCBI Taxonomy" id="272774"/>
    <lineage>
        <taxon>Bacteria</taxon>
        <taxon>Pseudomonadati</taxon>
        <taxon>Pseudomonadota</taxon>
        <taxon>Gammaproteobacteria</taxon>
        <taxon>Oceanospirillales</taxon>
        <taxon>Halomonadaceae</taxon>
        <taxon>Vreelandella</taxon>
    </lineage>
</organism>
<sequence>MLNERAPLVLCAEDHEELRRDLCDELREAGYRVVEASDGEEALAHLKAMPDVILCDITMPRLNGYSLLEQVRNGFPELADTPFIFLTALSDRFDIIEGKRLGADDYLVKPIDYDLLLATLEARLRQVSRMRDKSTRELDHLRQGIHHLRSEISEHAFAAAKSALDLMAAGVVLLDNRGQPLLINRAALRLNLDKPPLNGVPSLEGISDTSSQQLHQAVRRNLVANRLSAESTDCLRLSRLGGHSDLMLFICSLANGAPNADSPAVAVMLIDPNQRVQLPEPLLAELFGFTPTEATIATHLAEGQRKEDIAELLGVSATTVAFHLRNLFQKTDTRRQAELIAVILAGSMSLSIQS</sequence>
<dbReference type="OrthoDB" id="8874570at2"/>
<reference evidence="9 10" key="1">
    <citation type="submission" date="2020-01" db="EMBL/GenBank/DDBJ databases">
        <title>Whole genome sequencing of Halomonas alkaliphila strain LS44.</title>
        <authorList>
            <person name="Kumar S."/>
            <person name="Paul D."/>
            <person name="Shouche Y."/>
            <person name="Suryavanshi M.V."/>
        </authorList>
    </citation>
    <scope>NUCLEOTIDE SEQUENCE [LARGE SCALE GENOMIC DNA]</scope>
    <source>
        <strain evidence="9 10">LS44</strain>
    </source>
</reference>
<dbReference type="PRINTS" id="PR00038">
    <property type="entry name" value="HTHLUXR"/>
</dbReference>
<feature type="modified residue" description="4-aspartylphosphate" evidence="6">
    <location>
        <position position="56"/>
    </location>
</feature>
<accession>A0A7C9NPS5</accession>
<dbReference type="InterPro" id="IPR036388">
    <property type="entry name" value="WH-like_DNA-bd_sf"/>
</dbReference>
<dbReference type="SUPFAM" id="SSF52172">
    <property type="entry name" value="CheY-like"/>
    <property type="match status" value="1"/>
</dbReference>
<evidence type="ECO:0000313" key="9">
    <source>
        <dbReference type="EMBL" id="NDL69052.1"/>
    </source>
</evidence>
<keyword evidence="3" id="KW-0805">Transcription regulation</keyword>
<dbReference type="PROSITE" id="PS50110">
    <property type="entry name" value="RESPONSE_REGULATORY"/>
    <property type="match status" value="1"/>
</dbReference>
<dbReference type="CDD" id="cd06170">
    <property type="entry name" value="LuxR_C_like"/>
    <property type="match status" value="1"/>
</dbReference>
<dbReference type="GO" id="GO:0000976">
    <property type="term" value="F:transcription cis-regulatory region binding"/>
    <property type="evidence" value="ECO:0007669"/>
    <property type="project" value="TreeGrafter"/>
</dbReference>
<keyword evidence="1 6" id="KW-0597">Phosphoprotein</keyword>
<feature type="domain" description="Response regulatory" evidence="8">
    <location>
        <begin position="8"/>
        <end position="124"/>
    </location>
</feature>
<dbReference type="CDD" id="cd17574">
    <property type="entry name" value="REC_OmpR"/>
    <property type="match status" value="1"/>
</dbReference>
<proteinExistence type="predicted"/>
<dbReference type="GO" id="GO:0000156">
    <property type="term" value="F:phosphorelay response regulator activity"/>
    <property type="evidence" value="ECO:0007669"/>
    <property type="project" value="TreeGrafter"/>
</dbReference>
<evidence type="ECO:0000313" key="10">
    <source>
        <dbReference type="Proteomes" id="UP000480312"/>
    </source>
</evidence>
<evidence type="ECO:0000256" key="6">
    <source>
        <dbReference type="PROSITE-ProRule" id="PRU00169"/>
    </source>
</evidence>
<dbReference type="SUPFAM" id="SSF46894">
    <property type="entry name" value="C-terminal effector domain of the bipartite response regulators"/>
    <property type="match status" value="1"/>
</dbReference>
<dbReference type="PANTHER" id="PTHR48111:SF1">
    <property type="entry name" value="TWO-COMPONENT RESPONSE REGULATOR ORR33"/>
    <property type="match status" value="1"/>
</dbReference>
<dbReference type="Pfam" id="PF00196">
    <property type="entry name" value="GerE"/>
    <property type="match status" value="1"/>
</dbReference>
<evidence type="ECO:0000256" key="1">
    <source>
        <dbReference type="ARBA" id="ARBA00022553"/>
    </source>
</evidence>
<evidence type="ECO:0000256" key="2">
    <source>
        <dbReference type="ARBA" id="ARBA00023012"/>
    </source>
</evidence>
<dbReference type="InterPro" id="IPR039420">
    <property type="entry name" value="WalR-like"/>
</dbReference>
<keyword evidence="5" id="KW-0804">Transcription</keyword>
<dbReference type="AlphaFoldDB" id="A0A7C9NPS5"/>
<dbReference type="InterPro" id="IPR016032">
    <property type="entry name" value="Sig_transdc_resp-reg_C-effctor"/>
</dbReference>
<dbReference type="SMART" id="SM00421">
    <property type="entry name" value="HTH_LUXR"/>
    <property type="match status" value="1"/>
</dbReference>
<keyword evidence="4" id="KW-0238">DNA-binding</keyword>
<dbReference type="RefSeq" id="WP_162216997.1">
    <property type="nucleotide sequence ID" value="NZ_JAAEHK010000001.1"/>
</dbReference>
<evidence type="ECO:0000259" key="8">
    <source>
        <dbReference type="PROSITE" id="PS50110"/>
    </source>
</evidence>
<dbReference type="PANTHER" id="PTHR48111">
    <property type="entry name" value="REGULATOR OF RPOS"/>
    <property type="match status" value="1"/>
</dbReference>
<dbReference type="GO" id="GO:0005829">
    <property type="term" value="C:cytosol"/>
    <property type="evidence" value="ECO:0007669"/>
    <property type="project" value="TreeGrafter"/>
</dbReference>
<dbReference type="EMBL" id="JAAEHK010000001">
    <property type="protein sequence ID" value="NDL69052.1"/>
    <property type="molecule type" value="Genomic_DNA"/>
</dbReference>
<dbReference type="SMART" id="SM00448">
    <property type="entry name" value="REC"/>
    <property type="match status" value="1"/>
</dbReference>
<name>A0A7C9NPS5_9GAMM</name>
<evidence type="ECO:0000256" key="4">
    <source>
        <dbReference type="ARBA" id="ARBA00023125"/>
    </source>
</evidence>
<evidence type="ECO:0000259" key="7">
    <source>
        <dbReference type="PROSITE" id="PS50043"/>
    </source>
</evidence>
<protein>
    <submittedName>
        <fullName evidence="9">Response regulator transcription factor</fullName>
    </submittedName>
</protein>
<evidence type="ECO:0000256" key="5">
    <source>
        <dbReference type="ARBA" id="ARBA00023163"/>
    </source>
</evidence>
<dbReference type="Pfam" id="PF00072">
    <property type="entry name" value="Response_reg"/>
    <property type="match status" value="1"/>
</dbReference>